<proteinExistence type="predicted"/>
<dbReference type="AlphaFoldDB" id="A0A196SJB4"/>
<dbReference type="GO" id="GO:0016301">
    <property type="term" value="F:kinase activity"/>
    <property type="evidence" value="ECO:0007669"/>
    <property type="project" value="UniProtKB-KW"/>
</dbReference>
<dbReference type="PANTHER" id="PTHR22896:SF0">
    <property type="entry name" value="CYCLIN N-TERMINAL DOMAIN-CONTAINING PROTEIN"/>
    <property type="match status" value="1"/>
</dbReference>
<feature type="region of interest" description="Disordered" evidence="1">
    <location>
        <begin position="282"/>
        <end position="315"/>
    </location>
</feature>
<sequence length="315" mass="36525">MGRERRKRLGKLKPEKQRKAEYFLSHIAMDTKEDEKKGESTVSGKQNYEFKGIDVLRKPTTQLKSGLYSSQTSIFFFNGWISSVIPYIKETQLKEELNRIFQDNYPDIPKSFTLSKLRKIKHLALMLCAPSMSFPSIHTSLRHCPTVPFDIGTLALAFCYFERLVLYGHVNKENRKVVCADCCLIAYKFNQLAEAEGHEKTEALRVLLEELNTLFGVEPEKILEMETEVLVTLEFSLLVPYDQYTDHIFWILRKMDTNIQMYLGEEMYESYRKAIDYEEFEGGAEGEEEVDSHDGEEAEGLEEIPLEKEEDVVLP</sequence>
<dbReference type="EMBL" id="LXWW01000104">
    <property type="protein sequence ID" value="OAO16029.1"/>
    <property type="molecule type" value="Genomic_DNA"/>
</dbReference>
<reference evidence="3 4" key="1">
    <citation type="submission" date="2016-05" db="EMBL/GenBank/DDBJ databases">
        <title>Nuclear genome of Blastocystis sp. subtype 1 NandII.</title>
        <authorList>
            <person name="Gentekaki E."/>
            <person name="Curtis B."/>
            <person name="Stairs C."/>
            <person name="Eme L."/>
            <person name="Herman E."/>
            <person name="Klimes V."/>
            <person name="Arias M.C."/>
            <person name="Elias M."/>
            <person name="Hilliou F."/>
            <person name="Klute M."/>
            <person name="Malik S.-B."/>
            <person name="Pightling A."/>
            <person name="Rachubinski R."/>
            <person name="Salas D."/>
            <person name="Schlacht A."/>
            <person name="Suga H."/>
            <person name="Archibald J."/>
            <person name="Ball S.G."/>
            <person name="Clark G."/>
            <person name="Dacks J."/>
            <person name="Van Der Giezen M."/>
            <person name="Tsaousis A."/>
            <person name="Roger A."/>
        </authorList>
    </citation>
    <scope>NUCLEOTIDE SEQUENCE [LARGE SCALE GENOMIC DNA]</scope>
    <source>
        <strain evidence="4">ATCC 50177 / NandII</strain>
    </source>
</reference>
<evidence type="ECO:0000256" key="1">
    <source>
        <dbReference type="SAM" id="MobiDB-lite"/>
    </source>
</evidence>
<dbReference type="GO" id="GO:0051726">
    <property type="term" value="P:regulation of cell cycle"/>
    <property type="evidence" value="ECO:0007669"/>
    <property type="project" value="InterPro"/>
</dbReference>
<evidence type="ECO:0000259" key="2">
    <source>
        <dbReference type="Pfam" id="PF00134"/>
    </source>
</evidence>
<dbReference type="InterPro" id="IPR006671">
    <property type="entry name" value="Cyclin_N"/>
</dbReference>
<dbReference type="Proteomes" id="UP000078348">
    <property type="component" value="Unassembled WGS sequence"/>
</dbReference>
<organism evidence="3 4">
    <name type="scientific">Blastocystis sp. subtype 1 (strain ATCC 50177 / NandII)</name>
    <dbReference type="NCBI Taxonomy" id="478820"/>
    <lineage>
        <taxon>Eukaryota</taxon>
        <taxon>Sar</taxon>
        <taxon>Stramenopiles</taxon>
        <taxon>Bigyra</taxon>
        <taxon>Opalozoa</taxon>
        <taxon>Opalinata</taxon>
        <taxon>Blastocystidae</taxon>
        <taxon>Blastocystis</taxon>
    </lineage>
</organism>
<keyword evidence="3" id="KW-0808">Transferase</keyword>
<dbReference type="InterPro" id="IPR036915">
    <property type="entry name" value="Cyclin-like_sf"/>
</dbReference>
<dbReference type="SUPFAM" id="SSF47954">
    <property type="entry name" value="Cyclin-like"/>
    <property type="match status" value="1"/>
</dbReference>
<evidence type="ECO:0000313" key="3">
    <source>
        <dbReference type="EMBL" id="OAO16029.1"/>
    </source>
</evidence>
<comment type="caution">
    <text evidence="3">The sequence shown here is derived from an EMBL/GenBank/DDBJ whole genome shotgun (WGS) entry which is preliminary data.</text>
</comment>
<accession>A0A196SJB4</accession>
<dbReference type="PANTHER" id="PTHR22896">
    <property type="entry name" value="CDK5 AND ABL1 ENZYME SUBSTRATE 1"/>
    <property type="match status" value="1"/>
</dbReference>
<dbReference type="OrthoDB" id="5353095at2759"/>
<dbReference type="STRING" id="478820.A0A196SJB4"/>
<name>A0A196SJB4_BLAHN</name>
<dbReference type="Gene3D" id="1.10.472.10">
    <property type="entry name" value="Cyclin-like"/>
    <property type="match status" value="1"/>
</dbReference>
<keyword evidence="4" id="KW-1185">Reference proteome</keyword>
<protein>
    <submittedName>
        <fullName evidence="3">Cyclin dependent kinase binding protein</fullName>
    </submittedName>
</protein>
<dbReference type="Pfam" id="PF00134">
    <property type="entry name" value="Cyclin_N"/>
    <property type="match status" value="1"/>
</dbReference>
<dbReference type="InterPro" id="IPR012388">
    <property type="entry name" value="CABLES1/2"/>
</dbReference>
<gene>
    <name evidence="3" type="ORF">AV274_2253</name>
</gene>
<keyword evidence="3" id="KW-0418">Kinase</keyword>
<evidence type="ECO:0000313" key="4">
    <source>
        <dbReference type="Proteomes" id="UP000078348"/>
    </source>
</evidence>
<feature type="domain" description="Cyclin N-terminal" evidence="2">
    <location>
        <begin position="151"/>
        <end position="237"/>
    </location>
</feature>